<dbReference type="Pfam" id="PF00561">
    <property type="entry name" value="Abhydrolase_1"/>
    <property type="match status" value="1"/>
</dbReference>
<reference evidence="2" key="1">
    <citation type="submission" date="2023-03" db="EMBL/GenBank/DDBJ databases">
        <title>Actinoallomurus iriomotensis NBRC 103681.</title>
        <authorList>
            <person name="Ichikawa N."/>
            <person name="Sato H."/>
            <person name="Tonouchi N."/>
        </authorList>
    </citation>
    <scope>NUCLEOTIDE SEQUENCE</scope>
    <source>
        <strain evidence="2">NBRC 103681</strain>
    </source>
</reference>
<dbReference type="AlphaFoldDB" id="A0A9W6RNH9"/>
<dbReference type="Gene3D" id="3.40.50.1820">
    <property type="entry name" value="alpha/beta hydrolase"/>
    <property type="match status" value="1"/>
</dbReference>
<dbReference type="InterPro" id="IPR000073">
    <property type="entry name" value="AB_hydrolase_1"/>
</dbReference>
<protein>
    <submittedName>
        <fullName evidence="2">Alpha/beta hydrolase</fullName>
    </submittedName>
</protein>
<comment type="caution">
    <text evidence="2">The sequence shown here is derived from an EMBL/GenBank/DDBJ whole genome shotgun (WGS) entry which is preliminary data.</text>
</comment>
<keyword evidence="2" id="KW-0378">Hydrolase</keyword>
<dbReference type="GO" id="GO:0016787">
    <property type="term" value="F:hydrolase activity"/>
    <property type="evidence" value="ECO:0007669"/>
    <property type="project" value="UniProtKB-KW"/>
</dbReference>
<accession>A0A9W6RNH9</accession>
<evidence type="ECO:0000259" key="1">
    <source>
        <dbReference type="Pfam" id="PF00561"/>
    </source>
</evidence>
<proteinExistence type="predicted"/>
<evidence type="ECO:0000313" key="3">
    <source>
        <dbReference type="Proteomes" id="UP001165135"/>
    </source>
</evidence>
<name>A0A9W6RNH9_9ACTN</name>
<dbReference type="RefSeq" id="WP_285629557.1">
    <property type="nucleotide sequence ID" value="NZ_BSTJ01000009.1"/>
</dbReference>
<gene>
    <name evidence="2" type="ORF">Airi01_069860</name>
</gene>
<organism evidence="2 3">
    <name type="scientific">Actinoallomurus iriomotensis</name>
    <dbReference type="NCBI Taxonomy" id="478107"/>
    <lineage>
        <taxon>Bacteria</taxon>
        <taxon>Bacillati</taxon>
        <taxon>Actinomycetota</taxon>
        <taxon>Actinomycetes</taxon>
        <taxon>Streptosporangiales</taxon>
        <taxon>Thermomonosporaceae</taxon>
        <taxon>Actinoallomurus</taxon>
    </lineage>
</organism>
<dbReference type="SUPFAM" id="SSF53474">
    <property type="entry name" value="alpha/beta-Hydrolases"/>
    <property type="match status" value="1"/>
</dbReference>
<evidence type="ECO:0000313" key="2">
    <source>
        <dbReference type="EMBL" id="GLY78719.1"/>
    </source>
</evidence>
<dbReference type="InterPro" id="IPR029058">
    <property type="entry name" value="AB_hydrolase_fold"/>
</dbReference>
<dbReference type="Proteomes" id="UP001165135">
    <property type="component" value="Unassembled WGS sequence"/>
</dbReference>
<sequence length="352" mass="38184">MSAVAPTAGRLLASRLRVAPPRPVMVRLLGADAERVTLESTPETCHRGRFGLSWPGGDAIVGDVVAEDGRTVTRRLITSMARPPRDGVVRWNKFVHRGDPYTAHGLPFDEVVIDGPLGPLPAWYLPGRRSTWVLAVHGNRATREEALRVLPALSGAGFPVLVPAYRNDPEAPRSPDGMYHLGDTEWADLDAAVRYALRSGAGDVVLYGWSMGGGIVETFLDRSAHAGCVRAAVLDAPLLNAGAVTDAQLRRLHLPQWAGGAVKRLVTDHAGIDLTRLDHQNRPDRRPVPTLLFHGDADVHIPVACSDAFARRHGELVGYVRVPDCAHTLAWNADPRAYEKALIAFLVHGRTC</sequence>
<dbReference type="EMBL" id="BSTJ01000009">
    <property type="protein sequence ID" value="GLY78719.1"/>
    <property type="molecule type" value="Genomic_DNA"/>
</dbReference>
<feature type="domain" description="AB hydrolase-1" evidence="1">
    <location>
        <begin position="132"/>
        <end position="260"/>
    </location>
</feature>